<reference evidence="1" key="1">
    <citation type="journal article" date="2020" name="mSystems">
        <title>Genome- and Community-Level Interaction Insights into Carbon Utilization and Element Cycling Functions of Hydrothermarchaeota in Hydrothermal Sediment.</title>
        <authorList>
            <person name="Zhou Z."/>
            <person name="Liu Y."/>
            <person name="Xu W."/>
            <person name="Pan J."/>
            <person name="Luo Z.H."/>
            <person name="Li M."/>
        </authorList>
    </citation>
    <scope>NUCLEOTIDE SEQUENCE [LARGE SCALE GENOMIC DNA]</scope>
    <source>
        <strain evidence="1">SpSt-503</strain>
    </source>
</reference>
<dbReference type="AlphaFoldDB" id="A0A7C3ILA1"/>
<dbReference type="EMBL" id="DSVL01000346">
    <property type="protein sequence ID" value="HFH30065.1"/>
    <property type="molecule type" value="Genomic_DNA"/>
</dbReference>
<sequence>MSLSIYTLDLRAPFIYTQSIAEDPFGQPPHEEAMACFSLDRDVAQSIEPDAEHYLGPLLFRGTKSSEAPDTDDCVIPKGLYLFAQIREAPQRDLFTAMAIEVQKEGLWRRMEMENRVFIRILKEEDEVVTQVLRPISAIPDQA</sequence>
<gene>
    <name evidence="1" type="ORF">ENS59_11255</name>
</gene>
<comment type="caution">
    <text evidence="1">The sequence shown here is derived from an EMBL/GenBank/DDBJ whole genome shotgun (WGS) entry which is preliminary data.</text>
</comment>
<evidence type="ECO:0000313" key="1">
    <source>
        <dbReference type="EMBL" id="HFH30065.1"/>
    </source>
</evidence>
<organism evidence="1">
    <name type="scientific">Gracilinema caldarium</name>
    <dbReference type="NCBI Taxonomy" id="215591"/>
    <lineage>
        <taxon>Bacteria</taxon>
        <taxon>Pseudomonadati</taxon>
        <taxon>Spirochaetota</taxon>
        <taxon>Spirochaetia</taxon>
        <taxon>Spirochaetales</taxon>
        <taxon>Breznakiellaceae</taxon>
        <taxon>Gracilinema</taxon>
    </lineage>
</organism>
<name>A0A7C3ILA1_9SPIR</name>
<proteinExistence type="predicted"/>
<accession>A0A7C3ILA1</accession>
<protein>
    <submittedName>
        <fullName evidence="1">Uncharacterized protein</fullName>
    </submittedName>
</protein>